<dbReference type="EC" id="3.2.1.23" evidence="3"/>
<dbReference type="EMBL" id="JAQNZF010000036">
    <property type="protein sequence ID" value="MDC2744724.1"/>
    <property type="molecule type" value="Genomic_DNA"/>
</dbReference>
<reference evidence="7" key="1">
    <citation type="submission" date="2022-10" db="EMBL/GenBank/DDBJ databases">
        <title>Human gut microbiome strain richness.</title>
        <authorList>
            <person name="Chen-Liaw A."/>
        </authorList>
    </citation>
    <scope>NUCLEOTIDE SEQUENCE</scope>
    <source>
        <strain evidence="7">BSD2780120875st1_E1_BSD2780120875_150330</strain>
        <strain evidence="8">RTP21484st1_H8_RTP21484_190118</strain>
    </source>
</reference>
<evidence type="ECO:0000256" key="2">
    <source>
        <dbReference type="ARBA" id="ARBA00007401"/>
    </source>
</evidence>
<proteinExistence type="inferred from homology"/>
<comment type="caution">
    <text evidence="7">The sequence shown here is derived from an EMBL/GenBank/DDBJ whole genome shotgun (WGS) entry which is preliminary data.</text>
</comment>
<sequence length="79" mass="9321">MIYPFCDYSKGVQWPNVIQPRPADYTFASMPNPVGSYRKDFTLPDSWKGRDIFIRFNGVEAVFYIWVNSNQDYQSKDIQ</sequence>
<comment type="catalytic activity">
    <reaction evidence="1">
        <text>Hydrolysis of terminal non-reducing beta-D-galactose residues in beta-D-galactosides.</text>
        <dbReference type="EC" id="3.2.1.23"/>
    </reaction>
</comment>
<evidence type="ECO:0000259" key="6">
    <source>
        <dbReference type="Pfam" id="PF02837"/>
    </source>
</evidence>
<dbReference type="Pfam" id="PF02837">
    <property type="entry name" value="Glyco_hydro_2_N"/>
    <property type="match status" value="1"/>
</dbReference>
<gene>
    <name evidence="7" type="ORF">PO382_21160</name>
    <name evidence="8" type="ORF">PQ628_23080</name>
</gene>
<dbReference type="PANTHER" id="PTHR46323">
    <property type="entry name" value="BETA-GALACTOSIDASE"/>
    <property type="match status" value="1"/>
</dbReference>
<evidence type="ECO:0000313" key="9">
    <source>
        <dbReference type="Proteomes" id="UP001219389"/>
    </source>
</evidence>
<evidence type="ECO:0000313" key="8">
    <source>
        <dbReference type="EMBL" id="MDC7961086.1"/>
    </source>
</evidence>
<organism evidence="7 9">
    <name type="scientific">Bacteroides ovatus</name>
    <dbReference type="NCBI Taxonomy" id="28116"/>
    <lineage>
        <taxon>Bacteria</taxon>
        <taxon>Pseudomonadati</taxon>
        <taxon>Bacteroidota</taxon>
        <taxon>Bacteroidia</taxon>
        <taxon>Bacteroidales</taxon>
        <taxon>Bacteroidaceae</taxon>
        <taxon>Bacteroides</taxon>
    </lineage>
</organism>
<dbReference type="Proteomes" id="UP001219389">
    <property type="component" value="Unassembled WGS sequence"/>
</dbReference>
<keyword evidence="5" id="KW-0326">Glycosidase</keyword>
<dbReference type="GO" id="GO:0009341">
    <property type="term" value="C:beta-galactosidase complex"/>
    <property type="evidence" value="ECO:0007669"/>
    <property type="project" value="TreeGrafter"/>
</dbReference>
<evidence type="ECO:0000256" key="5">
    <source>
        <dbReference type="ARBA" id="ARBA00023295"/>
    </source>
</evidence>
<dbReference type="SUPFAM" id="SSF49785">
    <property type="entry name" value="Galactose-binding domain-like"/>
    <property type="match status" value="1"/>
</dbReference>
<accession>A0AAW6HKU9</accession>
<dbReference type="PANTHER" id="PTHR46323:SF2">
    <property type="entry name" value="BETA-GALACTOSIDASE"/>
    <property type="match status" value="1"/>
</dbReference>
<dbReference type="GO" id="GO:0004565">
    <property type="term" value="F:beta-galactosidase activity"/>
    <property type="evidence" value="ECO:0007669"/>
    <property type="project" value="UniProtKB-EC"/>
</dbReference>
<dbReference type="InterPro" id="IPR006104">
    <property type="entry name" value="Glyco_hydro_2_N"/>
</dbReference>
<dbReference type="InterPro" id="IPR008979">
    <property type="entry name" value="Galactose-bd-like_sf"/>
</dbReference>
<protein>
    <recommendedName>
        <fullName evidence="3">beta-galactosidase</fullName>
        <ecNumber evidence="3">3.2.1.23</ecNumber>
    </recommendedName>
</protein>
<dbReference type="RefSeq" id="WP_004311912.1">
    <property type="nucleotide sequence ID" value="NZ_BAABYV010000001.1"/>
</dbReference>
<evidence type="ECO:0000313" key="7">
    <source>
        <dbReference type="EMBL" id="MDC2744724.1"/>
    </source>
</evidence>
<name>A0AAW6HKU9_BACOV</name>
<evidence type="ECO:0000256" key="3">
    <source>
        <dbReference type="ARBA" id="ARBA00012756"/>
    </source>
</evidence>
<evidence type="ECO:0000256" key="1">
    <source>
        <dbReference type="ARBA" id="ARBA00001412"/>
    </source>
</evidence>
<feature type="domain" description="Glycosyl hydrolases family 2 sugar binding" evidence="6">
    <location>
        <begin position="14"/>
        <end position="71"/>
    </location>
</feature>
<comment type="similarity">
    <text evidence="2">Belongs to the glycosyl hydrolase 2 family.</text>
</comment>
<dbReference type="Proteomes" id="UP001215078">
    <property type="component" value="Unassembled WGS sequence"/>
</dbReference>
<keyword evidence="4 7" id="KW-0378">Hydrolase</keyword>
<dbReference type="GO" id="GO:0005990">
    <property type="term" value="P:lactose catabolic process"/>
    <property type="evidence" value="ECO:0007669"/>
    <property type="project" value="TreeGrafter"/>
</dbReference>
<dbReference type="InterPro" id="IPR050347">
    <property type="entry name" value="Bact_Beta-galactosidase"/>
</dbReference>
<dbReference type="AlphaFoldDB" id="A0AAW6HKU9"/>
<dbReference type="EMBL" id="JAQQPO010000037">
    <property type="protein sequence ID" value="MDC7961086.1"/>
    <property type="molecule type" value="Genomic_DNA"/>
</dbReference>
<dbReference type="Gene3D" id="2.60.120.260">
    <property type="entry name" value="Galactose-binding domain-like"/>
    <property type="match status" value="1"/>
</dbReference>
<evidence type="ECO:0000256" key="4">
    <source>
        <dbReference type="ARBA" id="ARBA00022801"/>
    </source>
</evidence>